<comment type="caution">
    <text evidence="2">The sequence shown here is derived from an EMBL/GenBank/DDBJ whole genome shotgun (WGS) entry which is preliminary data.</text>
</comment>
<sequence length="97" mass="10787">MNPPNNFRELVNIVKDVIDTALPVVTGLALLVFVWGLAKFIFRIGGDEKAVNDGKNLMLWGLVALFIMVSLISILAFFHNDIGFSRTFGLPLLPPFR</sequence>
<dbReference type="AlphaFoldDB" id="A0A2H0BE67"/>
<feature type="transmembrane region" description="Helical" evidence="1">
    <location>
        <begin position="20"/>
        <end position="38"/>
    </location>
</feature>
<gene>
    <name evidence="2" type="ORF">COX06_00485</name>
</gene>
<evidence type="ECO:0000313" key="2">
    <source>
        <dbReference type="EMBL" id="PIP55931.1"/>
    </source>
</evidence>
<evidence type="ECO:0000313" key="3">
    <source>
        <dbReference type="Proteomes" id="UP000229794"/>
    </source>
</evidence>
<organism evidence="2 3">
    <name type="scientific">Candidatus Zambryskibacteria bacterium CG22_combo_CG10-13_8_21_14_all_42_17</name>
    <dbReference type="NCBI Taxonomy" id="1975118"/>
    <lineage>
        <taxon>Bacteria</taxon>
        <taxon>Candidatus Zambryskiibacteriota</taxon>
    </lineage>
</organism>
<keyword evidence="1" id="KW-1133">Transmembrane helix</keyword>
<reference evidence="2 3" key="1">
    <citation type="submission" date="2017-09" db="EMBL/GenBank/DDBJ databases">
        <title>Depth-based differentiation of microbial function through sediment-hosted aquifers and enrichment of novel symbionts in the deep terrestrial subsurface.</title>
        <authorList>
            <person name="Probst A.J."/>
            <person name="Ladd B."/>
            <person name="Jarett J.K."/>
            <person name="Geller-Mcgrath D.E."/>
            <person name="Sieber C.M."/>
            <person name="Emerson J.B."/>
            <person name="Anantharaman K."/>
            <person name="Thomas B.C."/>
            <person name="Malmstrom R."/>
            <person name="Stieglmeier M."/>
            <person name="Klingl A."/>
            <person name="Woyke T."/>
            <person name="Ryan C.M."/>
            <person name="Banfield J.F."/>
        </authorList>
    </citation>
    <scope>NUCLEOTIDE SEQUENCE [LARGE SCALE GENOMIC DNA]</scope>
    <source>
        <strain evidence="2">CG22_combo_CG10-13_8_21_14_all_42_17</strain>
    </source>
</reference>
<name>A0A2H0BE67_9BACT</name>
<dbReference type="Proteomes" id="UP000229794">
    <property type="component" value="Unassembled WGS sequence"/>
</dbReference>
<accession>A0A2H0BE67</accession>
<dbReference type="EMBL" id="PCST01000007">
    <property type="protein sequence ID" value="PIP55931.1"/>
    <property type="molecule type" value="Genomic_DNA"/>
</dbReference>
<evidence type="ECO:0000256" key="1">
    <source>
        <dbReference type="SAM" id="Phobius"/>
    </source>
</evidence>
<protein>
    <submittedName>
        <fullName evidence="2">Uncharacterized protein</fullName>
    </submittedName>
</protein>
<feature type="transmembrane region" description="Helical" evidence="1">
    <location>
        <begin position="59"/>
        <end position="78"/>
    </location>
</feature>
<keyword evidence="1" id="KW-0472">Membrane</keyword>
<keyword evidence="1" id="KW-0812">Transmembrane</keyword>
<proteinExistence type="predicted"/>